<keyword evidence="3" id="KW-1185">Reference proteome</keyword>
<dbReference type="PANTHER" id="PTHR43752">
    <property type="entry name" value="BNR/ASP-BOX REPEAT FAMILY PROTEIN"/>
    <property type="match status" value="1"/>
</dbReference>
<reference evidence="2 3" key="1">
    <citation type="submission" date="2024-04" db="EMBL/GenBank/DDBJ databases">
        <title>Defined microbial consortia suppress multidrug-resistant proinflammatory Enterobacteriaceae via ecological control.</title>
        <authorList>
            <person name="Furuichi M."/>
            <person name="Kawaguchi T."/>
            <person name="Pust M."/>
            <person name="Yasuma K."/>
            <person name="Plichta D."/>
            <person name="Hasegawa N."/>
            <person name="Ohya T."/>
            <person name="Bhattarai S."/>
            <person name="Sasajima S."/>
            <person name="Aoto Y."/>
            <person name="Tuganbaev T."/>
            <person name="Yaginuma M."/>
            <person name="Ueda M."/>
            <person name="Okahashi N."/>
            <person name="Amafuji K."/>
            <person name="Kiridooshi Y."/>
            <person name="Sugita K."/>
            <person name="Strazar M."/>
            <person name="Skelly A."/>
            <person name="Suda W."/>
            <person name="Hattori M."/>
            <person name="Nakamoto N."/>
            <person name="Caballero S."/>
            <person name="Norman J."/>
            <person name="Olle B."/>
            <person name="Tanoue T."/>
            <person name="Arita M."/>
            <person name="Bucci V."/>
            <person name="Atarashi K."/>
            <person name="Xavier R."/>
            <person name="Honda K."/>
        </authorList>
    </citation>
    <scope>NUCLEOTIDE SEQUENCE [LARGE SCALE GENOMIC DNA]</scope>
    <source>
        <strain evidence="3">k04-0078-D8-1</strain>
    </source>
</reference>
<sequence>MRKEQLGRIILDLPPDMKKNNPRNSEGAFMQLPDGEIIFIYSRFKGNSSADYATSDLAILRSTNGGDTFAHERTVTTCEGEGGVNVMSLSLVEMNNGDIGLFYLVRTTYTLLQMFLKRSSDGGRTWSERVLCTPHEGFFVVNNDRVTRLSSGRIIIPAARHATGWNDRPDSSSEYFDSRSEVVFFYSDDDGYTWNQSADKCSIPYHSYNSAGLQEPGLIELTDGVLWAWARTDLGRQYEMFSMDNGEHWTASQPSRFTSPNSPLSMKKDTFGRIYAIWNPIPEYNGRESTGYFTGGRTPIVIAASNDNGKTFSEPVIFEDDESCGYCYCAIYFTDDKMLLSYCAGGAEESSCLAKTRLRGVQMDKLNELFYVASDTQNK</sequence>
<dbReference type="Pfam" id="PF13088">
    <property type="entry name" value="BNR_2"/>
    <property type="match status" value="1"/>
</dbReference>
<evidence type="ECO:0000313" key="3">
    <source>
        <dbReference type="Proteomes" id="UP001600943"/>
    </source>
</evidence>
<feature type="domain" description="Sialidase" evidence="1">
    <location>
        <begin position="54"/>
        <end position="336"/>
    </location>
</feature>
<evidence type="ECO:0000313" key="2">
    <source>
        <dbReference type="EMBL" id="GAA6411169.1"/>
    </source>
</evidence>
<accession>A0ABQ0BI85</accession>
<comment type="caution">
    <text evidence="2">The sequence shown here is derived from an EMBL/GenBank/DDBJ whole genome shotgun (WGS) entry which is preliminary data.</text>
</comment>
<evidence type="ECO:0000259" key="1">
    <source>
        <dbReference type="Pfam" id="PF13088"/>
    </source>
</evidence>
<dbReference type="RefSeq" id="WP_029470834.1">
    <property type="nucleotide sequence ID" value="NZ_BAABYW010000002.1"/>
</dbReference>
<dbReference type="InterPro" id="IPR011040">
    <property type="entry name" value="Sialidase"/>
</dbReference>
<dbReference type="CDD" id="cd15482">
    <property type="entry name" value="Sialidase_non-viral"/>
    <property type="match status" value="1"/>
</dbReference>
<dbReference type="Proteomes" id="UP001600943">
    <property type="component" value="Unassembled WGS sequence"/>
</dbReference>
<dbReference type="EMBL" id="BAABYW010000002">
    <property type="protein sequence ID" value="GAA6411169.1"/>
    <property type="molecule type" value="Genomic_DNA"/>
</dbReference>
<organism evidence="2 3">
    <name type="scientific">Blautia hominis</name>
    <dbReference type="NCBI Taxonomy" id="2025493"/>
    <lineage>
        <taxon>Bacteria</taxon>
        <taxon>Bacillati</taxon>
        <taxon>Bacillota</taxon>
        <taxon>Clostridia</taxon>
        <taxon>Lachnospirales</taxon>
        <taxon>Lachnospiraceae</taxon>
        <taxon>Blautia</taxon>
    </lineage>
</organism>
<dbReference type="PANTHER" id="PTHR43752:SF2">
    <property type="entry name" value="BNR_ASP-BOX REPEAT FAMILY PROTEIN"/>
    <property type="match status" value="1"/>
</dbReference>
<dbReference type="Gene3D" id="2.120.10.10">
    <property type="match status" value="1"/>
</dbReference>
<gene>
    <name evidence="2" type="ORF">K040078D81_52860</name>
</gene>
<name>A0ABQ0BI85_9FIRM</name>
<dbReference type="InterPro" id="IPR036278">
    <property type="entry name" value="Sialidase_sf"/>
</dbReference>
<protein>
    <recommendedName>
        <fullName evidence="1">Sialidase domain-containing protein</fullName>
    </recommendedName>
</protein>
<proteinExistence type="predicted"/>
<dbReference type="SUPFAM" id="SSF50939">
    <property type="entry name" value="Sialidases"/>
    <property type="match status" value="1"/>
</dbReference>